<feature type="repeat" description="WD" evidence="3">
    <location>
        <begin position="139"/>
        <end position="180"/>
    </location>
</feature>
<dbReference type="EMBL" id="ASPP01024277">
    <property type="protein sequence ID" value="ETO09184.1"/>
    <property type="molecule type" value="Genomic_DNA"/>
</dbReference>
<proteinExistence type="predicted"/>
<name>X6M5I4_RETFI</name>
<dbReference type="PROSITE" id="PS50082">
    <property type="entry name" value="WD_REPEATS_2"/>
    <property type="match status" value="3"/>
</dbReference>
<evidence type="ECO:0000259" key="4">
    <source>
        <dbReference type="Pfam" id="PF12894"/>
    </source>
</evidence>
<comment type="caution">
    <text evidence="5">The sequence shown here is derived from an EMBL/GenBank/DDBJ whole genome shotgun (WGS) entry which is preliminary data.</text>
</comment>
<keyword evidence="2" id="KW-0677">Repeat</keyword>
<dbReference type="InterPro" id="IPR036322">
    <property type="entry name" value="WD40_repeat_dom_sf"/>
</dbReference>
<keyword evidence="6" id="KW-1185">Reference proteome</keyword>
<dbReference type="PANTHER" id="PTHR22847">
    <property type="entry name" value="WD40 REPEAT PROTEIN"/>
    <property type="match status" value="1"/>
</dbReference>
<dbReference type="SUPFAM" id="SSF50978">
    <property type="entry name" value="WD40 repeat-like"/>
    <property type="match status" value="1"/>
</dbReference>
<dbReference type="SMART" id="SM00320">
    <property type="entry name" value="WD40"/>
    <property type="match status" value="4"/>
</dbReference>
<dbReference type="PROSITE" id="PS50294">
    <property type="entry name" value="WD_REPEATS_REGION"/>
    <property type="match status" value="3"/>
</dbReference>
<protein>
    <submittedName>
        <fullName evidence="5">WD-40 repeat protein</fullName>
    </submittedName>
</protein>
<feature type="domain" description="Anaphase-promoting complex subunit 4-like WD40" evidence="4">
    <location>
        <begin position="291"/>
        <end position="338"/>
    </location>
</feature>
<feature type="repeat" description="WD" evidence="3">
    <location>
        <begin position="213"/>
        <end position="254"/>
    </location>
</feature>
<gene>
    <name evidence="5" type="ORF">RFI_28204</name>
</gene>
<reference evidence="5 6" key="1">
    <citation type="journal article" date="2013" name="Curr. Biol.">
        <title>The Genome of the Foraminiferan Reticulomyxa filosa.</title>
        <authorList>
            <person name="Glockner G."/>
            <person name="Hulsmann N."/>
            <person name="Schleicher M."/>
            <person name="Noegel A.A."/>
            <person name="Eichinger L."/>
            <person name="Gallinger C."/>
            <person name="Pawlowski J."/>
            <person name="Sierra R."/>
            <person name="Euteneuer U."/>
            <person name="Pillet L."/>
            <person name="Moustafa A."/>
            <person name="Platzer M."/>
            <person name="Groth M."/>
            <person name="Szafranski K."/>
            <person name="Schliwa M."/>
        </authorList>
    </citation>
    <scope>NUCLEOTIDE SEQUENCE [LARGE SCALE GENOMIC DNA]</scope>
</reference>
<sequence length="344" mass="39446">MNTKKPIGGIFDQSTVRSKYPYYIEQTTLKNSSKYELKCYDIKQKQRKKEIELILGYWTRSFAICSAYLLRERFVYVVQQQNNCITTQAKYFQQLRMYHYLSCIKSVRFSPDSSKIVLSSYNKTIRIWDVAVQKELRILQGYLDWLNYAQFSSDGKMIVSYSEDSTIRLWDVESGLEVMVLYVHVDGQTIVAGSYNQQILLFDVKSGQEIKRLEGHSHVVGDVHFSSDGQTILSASFDTTVIIWDVKSGKKIHELLGHTDSVLKAKFSPDGFYVIWSVVSGKEMKILEGYYANDVQFFSNGKTIVACLYDGTIRLLDVQSGKEVQKLEEHSASVTGMDISQMTI</sequence>
<dbReference type="AlphaFoldDB" id="X6M5I4"/>
<evidence type="ECO:0000256" key="3">
    <source>
        <dbReference type="PROSITE-ProRule" id="PRU00221"/>
    </source>
</evidence>
<keyword evidence="1 3" id="KW-0853">WD repeat</keyword>
<dbReference type="Pfam" id="PF12894">
    <property type="entry name" value="ANAPC4_WD40"/>
    <property type="match status" value="1"/>
</dbReference>
<evidence type="ECO:0000256" key="2">
    <source>
        <dbReference type="ARBA" id="ARBA00022737"/>
    </source>
</evidence>
<dbReference type="OrthoDB" id="2305498at2759"/>
<dbReference type="InterPro" id="IPR015943">
    <property type="entry name" value="WD40/YVTN_repeat-like_dom_sf"/>
</dbReference>
<dbReference type="InterPro" id="IPR024977">
    <property type="entry name" value="Apc4-like_WD40_dom"/>
</dbReference>
<evidence type="ECO:0000256" key="1">
    <source>
        <dbReference type="ARBA" id="ARBA00022574"/>
    </source>
</evidence>
<dbReference type="Gene3D" id="2.130.10.10">
    <property type="entry name" value="YVTN repeat-like/Quinoprotein amine dehydrogenase"/>
    <property type="match status" value="3"/>
</dbReference>
<dbReference type="PANTHER" id="PTHR22847:SF637">
    <property type="entry name" value="WD REPEAT DOMAIN 5B"/>
    <property type="match status" value="1"/>
</dbReference>
<dbReference type="PRINTS" id="PR00320">
    <property type="entry name" value="GPROTEINBRPT"/>
</dbReference>
<dbReference type="InterPro" id="IPR020472">
    <property type="entry name" value="WD40_PAC1"/>
</dbReference>
<accession>X6M5I4</accession>
<organism evidence="5 6">
    <name type="scientific">Reticulomyxa filosa</name>
    <dbReference type="NCBI Taxonomy" id="46433"/>
    <lineage>
        <taxon>Eukaryota</taxon>
        <taxon>Sar</taxon>
        <taxon>Rhizaria</taxon>
        <taxon>Retaria</taxon>
        <taxon>Foraminifera</taxon>
        <taxon>Monothalamids</taxon>
        <taxon>Reticulomyxidae</taxon>
        <taxon>Reticulomyxa</taxon>
    </lineage>
</organism>
<dbReference type="PROSITE" id="PS00678">
    <property type="entry name" value="WD_REPEATS_1"/>
    <property type="match status" value="2"/>
</dbReference>
<evidence type="ECO:0000313" key="6">
    <source>
        <dbReference type="Proteomes" id="UP000023152"/>
    </source>
</evidence>
<feature type="repeat" description="WD" evidence="3">
    <location>
        <begin position="97"/>
        <end position="138"/>
    </location>
</feature>
<dbReference type="Proteomes" id="UP000023152">
    <property type="component" value="Unassembled WGS sequence"/>
</dbReference>
<dbReference type="InterPro" id="IPR019775">
    <property type="entry name" value="WD40_repeat_CS"/>
</dbReference>
<dbReference type="CDD" id="cd00200">
    <property type="entry name" value="WD40"/>
    <property type="match status" value="1"/>
</dbReference>
<dbReference type="Pfam" id="PF00400">
    <property type="entry name" value="WD40"/>
    <property type="match status" value="4"/>
</dbReference>
<evidence type="ECO:0000313" key="5">
    <source>
        <dbReference type="EMBL" id="ETO09184.1"/>
    </source>
</evidence>
<dbReference type="InterPro" id="IPR001680">
    <property type="entry name" value="WD40_rpt"/>
</dbReference>
<dbReference type="GO" id="GO:1990234">
    <property type="term" value="C:transferase complex"/>
    <property type="evidence" value="ECO:0007669"/>
    <property type="project" value="UniProtKB-ARBA"/>
</dbReference>